<dbReference type="GO" id="GO:0005886">
    <property type="term" value="C:plasma membrane"/>
    <property type="evidence" value="ECO:0007669"/>
    <property type="project" value="TreeGrafter"/>
</dbReference>
<evidence type="ECO:0000256" key="6">
    <source>
        <dbReference type="SAM" id="Phobius"/>
    </source>
</evidence>
<dbReference type="CDD" id="cd11484">
    <property type="entry name" value="SLC-NCS1sbd_CobB-like"/>
    <property type="match status" value="1"/>
</dbReference>
<evidence type="ECO:0000256" key="1">
    <source>
        <dbReference type="ARBA" id="ARBA00004141"/>
    </source>
</evidence>
<comment type="similarity">
    <text evidence="2">Belongs to the purine-cytosine permease (2.A.39) family.</text>
</comment>
<dbReference type="RefSeq" id="WP_153802041.1">
    <property type="nucleotide sequence ID" value="NZ_CP045798.1"/>
</dbReference>
<comment type="subcellular location">
    <subcellularLocation>
        <location evidence="1">Membrane</location>
        <topology evidence="1">Multi-pass membrane protein</topology>
    </subcellularLocation>
</comment>
<dbReference type="AlphaFoldDB" id="A0A7G6E6Y2"/>
<evidence type="ECO:0000256" key="4">
    <source>
        <dbReference type="ARBA" id="ARBA00022989"/>
    </source>
</evidence>
<evidence type="ECO:0000256" key="3">
    <source>
        <dbReference type="ARBA" id="ARBA00022692"/>
    </source>
</evidence>
<evidence type="ECO:0000313" key="7">
    <source>
        <dbReference type="EMBL" id="QNB47836.1"/>
    </source>
</evidence>
<keyword evidence="8" id="KW-1185">Reference proteome</keyword>
<evidence type="ECO:0000256" key="5">
    <source>
        <dbReference type="ARBA" id="ARBA00023136"/>
    </source>
</evidence>
<evidence type="ECO:0000256" key="2">
    <source>
        <dbReference type="ARBA" id="ARBA00008974"/>
    </source>
</evidence>
<keyword evidence="3 6" id="KW-0812">Transmembrane</keyword>
<dbReference type="InterPro" id="IPR030191">
    <property type="entry name" value="CodB"/>
</dbReference>
<feature type="transmembrane region" description="Helical" evidence="6">
    <location>
        <begin position="266"/>
        <end position="288"/>
    </location>
</feature>
<feature type="transmembrane region" description="Helical" evidence="6">
    <location>
        <begin position="339"/>
        <end position="361"/>
    </location>
</feature>
<dbReference type="Gene3D" id="1.10.4160.10">
    <property type="entry name" value="Hydantoin permease"/>
    <property type="match status" value="1"/>
</dbReference>
<keyword evidence="5 6" id="KW-0472">Membrane</keyword>
<organism evidence="7 8">
    <name type="scientific">Thermanaerosceptrum fracticalcis</name>
    <dbReference type="NCBI Taxonomy" id="1712410"/>
    <lineage>
        <taxon>Bacteria</taxon>
        <taxon>Bacillati</taxon>
        <taxon>Bacillota</taxon>
        <taxon>Clostridia</taxon>
        <taxon>Eubacteriales</taxon>
        <taxon>Peptococcaceae</taxon>
        <taxon>Thermanaerosceptrum</taxon>
    </lineage>
</organism>
<feature type="transmembrane region" description="Helical" evidence="6">
    <location>
        <begin position="373"/>
        <end position="393"/>
    </location>
</feature>
<dbReference type="OrthoDB" id="9787279at2"/>
<protein>
    <submittedName>
        <fullName evidence="7">Cytosine permease</fullName>
    </submittedName>
</protein>
<feature type="transmembrane region" description="Helical" evidence="6">
    <location>
        <begin position="314"/>
        <end position="333"/>
    </location>
</feature>
<keyword evidence="4 6" id="KW-1133">Transmembrane helix</keyword>
<gene>
    <name evidence="7" type="ORF">BR63_17170</name>
</gene>
<feature type="transmembrane region" description="Helical" evidence="6">
    <location>
        <begin position="164"/>
        <end position="184"/>
    </location>
</feature>
<feature type="transmembrane region" description="Helical" evidence="6">
    <location>
        <begin position="399"/>
        <end position="422"/>
    </location>
</feature>
<dbReference type="EMBL" id="CP045798">
    <property type="protein sequence ID" value="QNB47836.1"/>
    <property type="molecule type" value="Genomic_DNA"/>
</dbReference>
<feature type="transmembrane region" description="Helical" evidence="6">
    <location>
        <begin position="204"/>
        <end position="223"/>
    </location>
</feature>
<feature type="transmembrane region" description="Helical" evidence="6">
    <location>
        <begin position="138"/>
        <end position="157"/>
    </location>
</feature>
<dbReference type="Proteomes" id="UP000515847">
    <property type="component" value="Chromosome"/>
</dbReference>
<dbReference type="PANTHER" id="PTHR30569">
    <property type="entry name" value="CYTOSINE TRANSPORTER CODB"/>
    <property type="match status" value="1"/>
</dbReference>
<dbReference type="GO" id="GO:0015209">
    <property type="term" value="F:cytosine transmembrane transporter activity"/>
    <property type="evidence" value="ECO:0007669"/>
    <property type="project" value="InterPro"/>
</dbReference>
<dbReference type="KEGG" id="tfr:BR63_17170"/>
<evidence type="ECO:0000313" key="8">
    <source>
        <dbReference type="Proteomes" id="UP000515847"/>
    </source>
</evidence>
<proteinExistence type="inferred from homology"/>
<dbReference type="PANTHER" id="PTHR30569:SF0">
    <property type="entry name" value="CYTOSINE PERMEASE"/>
    <property type="match status" value="1"/>
</dbReference>
<accession>A0A7G6E6Y2</accession>
<feature type="transmembrane region" description="Helical" evidence="6">
    <location>
        <begin position="55"/>
        <end position="74"/>
    </location>
</feature>
<feature type="transmembrane region" description="Helical" evidence="6">
    <location>
        <begin position="235"/>
        <end position="260"/>
    </location>
</feature>
<feature type="transmembrane region" description="Helical" evidence="6">
    <location>
        <begin position="25"/>
        <end position="49"/>
    </location>
</feature>
<dbReference type="Pfam" id="PF02133">
    <property type="entry name" value="Transp_cyt_pur"/>
    <property type="match status" value="1"/>
</dbReference>
<sequence length="435" mass="45800">MSKNNSDAIERYALEAVPQSDRQPWFTIALIWIGTMICVPGLMIGGALITGLTVMQAFWAGVIGYSIVVFYMSFQGMQAADLGRPTVSLASSSFGETGSRVVISFVLGIATLGWFGVQTNLCGVAFSNILASWLGINLPVWISSLIWGVIMLTTAIYGFNALKYLNYIAVPSLIILSLYGTFISLSTYGSDILFSYQPPQPFPFIQGVALAVGTFAVGGVIAGDYSRYAVGRKDAILSSVLGVLPAGVGMLVMGGVMAVVAGTYDITVILANLGVPLIGLIVLILATWTTNTVNAYSGGLAITNMFNLGDSNRALATGIAGALGTLLAIAGIIDYFINYLLVLTSAIPAVAGVMIADYWIVKKGDASKWNKVPGVNWVGIISWLLGVVAGNVIKVGVGPLSGIVVSLVAYIILHSLVAYIILHSFVAKEEQSNKS</sequence>
<feature type="transmembrane region" description="Helical" evidence="6">
    <location>
        <begin position="101"/>
        <end position="126"/>
    </location>
</feature>
<reference evidence="7 8" key="1">
    <citation type="journal article" date="2019" name="Front. Microbiol.">
        <title>Thermoanaerosceptrum fracticalcis gen. nov. sp. nov., a Novel Fumarate-Fermenting Microorganism From a Deep Fractured Carbonate Aquifer of the US Great Basin.</title>
        <authorList>
            <person name="Hamilton-Brehm S.D."/>
            <person name="Stewart L.E."/>
            <person name="Zavarin M."/>
            <person name="Caldwell M."/>
            <person name="Lawson P.A."/>
            <person name="Onstott T.C."/>
            <person name="Grzymski J."/>
            <person name="Neveux I."/>
            <person name="Lollar B.S."/>
            <person name="Russell C.E."/>
            <person name="Moser D.P."/>
        </authorList>
    </citation>
    <scope>NUCLEOTIDE SEQUENCE [LARGE SCALE GENOMIC DNA]</scope>
    <source>
        <strain evidence="7 8">DRI-13</strain>
    </source>
</reference>
<name>A0A7G6E6Y2_THEFR</name>
<dbReference type="InterPro" id="IPR001248">
    <property type="entry name" value="Pur-cyt_permease"/>
</dbReference>